<evidence type="ECO:0000313" key="4">
    <source>
        <dbReference type="Proteomes" id="UP000671845"/>
    </source>
</evidence>
<feature type="region of interest" description="Disordered" evidence="1">
    <location>
        <begin position="28"/>
        <end position="159"/>
    </location>
</feature>
<keyword evidence="4" id="KW-1185">Reference proteome</keyword>
<feature type="compositionally biased region" description="Polar residues" evidence="1">
    <location>
        <begin position="127"/>
        <end position="159"/>
    </location>
</feature>
<proteinExistence type="predicted"/>
<evidence type="ECO:0000256" key="2">
    <source>
        <dbReference type="SAM" id="SignalP"/>
    </source>
</evidence>
<dbReference type="Proteomes" id="UP000671845">
    <property type="component" value="Chromosome"/>
</dbReference>
<organism evidence="3 4">
    <name type="scientific">Halomonas sulfidivorans</name>
    <dbReference type="NCBI Taxonomy" id="2733488"/>
    <lineage>
        <taxon>Bacteria</taxon>
        <taxon>Pseudomonadati</taxon>
        <taxon>Pseudomonadota</taxon>
        <taxon>Gammaproteobacteria</taxon>
        <taxon>Oceanospirillales</taxon>
        <taxon>Halomonadaceae</taxon>
        <taxon>Halomonas</taxon>
    </lineage>
</organism>
<dbReference type="EMBL" id="CP053383">
    <property type="protein sequence ID" value="QTP60887.1"/>
    <property type="molecule type" value="Genomic_DNA"/>
</dbReference>
<dbReference type="RefSeq" id="WP_209474784.1">
    <property type="nucleotide sequence ID" value="NZ_CP053383.1"/>
</dbReference>
<feature type="compositionally biased region" description="Polar residues" evidence="1">
    <location>
        <begin position="84"/>
        <end position="95"/>
    </location>
</feature>
<feature type="compositionally biased region" description="Polar residues" evidence="1">
    <location>
        <begin position="63"/>
        <end position="75"/>
    </location>
</feature>
<protein>
    <submittedName>
        <fullName evidence="3">Uncharacterized protein</fullName>
    </submittedName>
</protein>
<feature type="chain" id="PRO_5046877687" evidence="2">
    <location>
        <begin position="30"/>
        <end position="159"/>
    </location>
</feature>
<gene>
    <name evidence="3" type="ORF">HNO53_20525</name>
</gene>
<name>A0ABX7WMZ6_9GAMM</name>
<feature type="signal peptide" evidence="2">
    <location>
        <begin position="1"/>
        <end position="29"/>
    </location>
</feature>
<keyword evidence="2" id="KW-0732">Signal</keyword>
<reference evidence="3 4" key="1">
    <citation type="journal article" date="2021" name="Front. Microbiol.">
        <title>Aerobic Denitrification and Heterotrophic Sulfur Oxidation in the Genus Halomonas Revealed by Six Novel Species Characterizations and Genome-Based Analysis.</title>
        <authorList>
            <person name="Wang L."/>
            <person name="Shao Z."/>
        </authorList>
    </citation>
    <scope>NUCLEOTIDE SEQUENCE [LARGE SCALE GENOMIC DNA]</scope>
    <source>
        <strain evidence="3 4">MCCC 1A13718</strain>
    </source>
</reference>
<evidence type="ECO:0000256" key="1">
    <source>
        <dbReference type="SAM" id="MobiDB-lite"/>
    </source>
</evidence>
<accession>A0ABX7WMZ6</accession>
<evidence type="ECO:0000313" key="3">
    <source>
        <dbReference type="EMBL" id="QTP60887.1"/>
    </source>
</evidence>
<sequence length="159" mass="16446">MARMRKRVLRCLHWGGALLGAAWLTGVSAQETEPDSASPAVPGRGAATPDPAETTPPPDVTTGQYGTSSGITNSDMLIREEDSGSGQAQGDNLFQTPAAGSEAGPDHDVQTPETDTDADQRAGAEQPRTSQANDNSANGQPQSSNADQGRDNGSSDQNR</sequence>